<protein>
    <submittedName>
        <fullName evidence="1">SIR2 family protein</fullName>
    </submittedName>
</protein>
<keyword evidence="2" id="KW-1185">Reference proteome</keyword>
<accession>A0A7S8IEQ8</accession>
<dbReference type="Proteomes" id="UP000594468">
    <property type="component" value="Chromosome"/>
</dbReference>
<organism evidence="1 2">
    <name type="scientific">Phototrophicus methaneseepsis</name>
    <dbReference type="NCBI Taxonomy" id="2710758"/>
    <lineage>
        <taxon>Bacteria</taxon>
        <taxon>Bacillati</taxon>
        <taxon>Chloroflexota</taxon>
        <taxon>Candidatus Thermofontia</taxon>
        <taxon>Phototrophicales</taxon>
        <taxon>Phototrophicaceae</taxon>
        <taxon>Phototrophicus</taxon>
    </lineage>
</organism>
<sequence length="350" mass="40145">MPPTIKYIPPKDADDKECEYFKSMLAKSLQSATINFLIGSGASFPAVEVAGNIEEEIQILYQQNKIDEADRKKADFINKLQGCANDLIELVEDDLSHEDKIVLQNYRNLLETLELIMTERKTDLLSKQINLFTTNYDLFVEQASDSLPSLLVNDGFNRTPNLKQQYKFSPSNFFNTTYNQGNLYSYKVEIPVVNLIKIHGSLSWTKQDEGTILFSSNVRNLLSDNTNDGEVCEFLKNFALILPQKSKFEQTLMDRIHYDLLRIYANELDKENSLLIVFGFSFADEHIFDITKRALKNPSLRLVIFAYSNDDVTDFKEKFAENNNVVIIAPSKTEKNTFLVFDNTLNLIFS</sequence>
<dbReference type="RefSeq" id="WP_195170132.1">
    <property type="nucleotide sequence ID" value="NZ_CP062983.1"/>
</dbReference>
<gene>
    <name evidence="1" type="ORF">G4Y79_20620</name>
</gene>
<evidence type="ECO:0000313" key="1">
    <source>
        <dbReference type="EMBL" id="QPC82063.1"/>
    </source>
</evidence>
<name>A0A7S8IEQ8_9CHLR</name>
<dbReference type="KEGG" id="pmet:G4Y79_20620"/>
<dbReference type="AlphaFoldDB" id="A0A7S8IEQ8"/>
<reference evidence="1 2" key="1">
    <citation type="submission" date="2020-02" db="EMBL/GenBank/DDBJ databases">
        <authorList>
            <person name="Zheng R.K."/>
            <person name="Sun C.M."/>
        </authorList>
    </citation>
    <scope>NUCLEOTIDE SEQUENCE [LARGE SCALE GENOMIC DNA]</scope>
    <source>
        <strain evidence="2">rifampicinis</strain>
    </source>
</reference>
<evidence type="ECO:0000313" key="2">
    <source>
        <dbReference type="Proteomes" id="UP000594468"/>
    </source>
</evidence>
<dbReference type="Pfam" id="PF13289">
    <property type="entry name" value="SIR2_2"/>
    <property type="match status" value="1"/>
</dbReference>
<dbReference type="EMBL" id="CP062983">
    <property type="protein sequence ID" value="QPC82063.1"/>
    <property type="molecule type" value="Genomic_DNA"/>
</dbReference>
<proteinExistence type="predicted"/>